<dbReference type="InterPro" id="IPR036390">
    <property type="entry name" value="WH_DNA-bd_sf"/>
</dbReference>
<dbReference type="Proteomes" id="UP001056455">
    <property type="component" value="Chromosome"/>
</dbReference>
<dbReference type="Gene3D" id="3.40.190.10">
    <property type="entry name" value="Periplasmic binding protein-like II"/>
    <property type="match status" value="2"/>
</dbReference>
<dbReference type="SUPFAM" id="SSF53850">
    <property type="entry name" value="Periplasmic binding protein-like II"/>
    <property type="match status" value="1"/>
</dbReference>
<comment type="similarity">
    <text evidence="1">Belongs to the LysR transcriptional regulatory family.</text>
</comment>
<keyword evidence="7" id="KW-1185">Reference proteome</keyword>
<dbReference type="EMBL" id="CP099489">
    <property type="protein sequence ID" value="USQ80558.1"/>
    <property type="molecule type" value="Genomic_DNA"/>
</dbReference>
<dbReference type="SUPFAM" id="SSF46785">
    <property type="entry name" value="Winged helix' DNA-binding domain"/>
    <property type="match status" value="1"/>
</dbReference>
<evidence type="ECO:0000313" key="7">
    <source>
        <dbReference type="Proteomes" id="UP001056455"/>
    </source>
</evidence>
<reference evidence="6" key="1">
    <citation type="submission" date="2022-06" db="EMBL/GenBank/DDBJ databases">
        <title>Ornithinimicrobium HY1793.</title>
        <authorList>
            <person name="Huang Y."/>
        </authorList>
    </citation>
    <scope>NUCLEOTIDE SEQUENCE</scope>
    <source>
        <strain evidence="6">HY1793</strain>
    </source>
</reference>
<evidence type="ECO:0000256" key="3">
    <source>
        <dbReference type="ARBA" id="ARBA00023125"/>
    </source>
</evidence>
<evidence type="ECO:0000256" key="1">
    <source>
        <dbReference type="ARBA" id="ARBA00009437"/>
    </source>
</evidence>
<dbReference type="InterPro" id="IPR036388">
    <property type="entry name" value="WH-like_DNA-bd_sf"/>
</dbReference>
<dbReference type="PROSITE" id="PS50931">
    <property type="entry name" value="HTH_LYSR"/>
    <property type="match status" value="1"/>
</dbReference>
<dbReference type="InterPro" id="IPR000847">
    <property type="entry name" value="LysR_HTH_N"/>
</dbReference>
<evidence type="ECO:0000259" key="5">
    <source>
        <dbReference type="PROSITE" id="PS50931"/>
    </source>
</evidence>
<keyword evidence="2" id="KW-0805">Transcription regulation</keyword>
<evidence type="ECO:0000313" key="6">
    <source>
        <dbReference type="EMBL" id="USQ80558.1"/>
    </source>
</evidence>
<dbReference type="PANTHER" id="PTHR30419">
    <property type="entry name" value="HTH-TYPE TRANSCRIPTIONAL REGULATOR YBHD"/>
    <property type="match status" value="1"/>
</dbReference>
<evidence type="ECO:0000256" key="4">
    <source>
        <dbReference type="ARBA" id="ARBA00023163"/>
    </source>
</evidence>
<sequence>MIDVMKLEAFVAVAEEESFGGAADRVRVAQSTISSRIKELEAHLGQPLFIRSSRQVRLSAAGEAALPAARAALNALTAVSAAVDDVAGIRRGRVRLGLVSGADVPELGSTLAAFAADHPGIELAITSASTEALDRAVAEGSVDIALVVRASPSPLPWQELLRDPLTVVGLPGAPGRAPLSALVEHPLIVLDAGAGARAALEAAARRSAVHLTVGVDVSSPGLAHDLYRHGMGLLVVPQSLAPAPGAVLVETSGAEIEVRVGLTSQPGAHTPASALLLDRLVSGIHLGTPT</sequence>
<keyword evidence="4" id="KW-0804">Transcription</keyword>
<name>A0ABY4YV03_9MICO</name>
<gene>
    <name evidence="6" type="ORF">NF556_02520</name>
</gene>
<protein>
    <submittedName>
        <fullName evidence="6">LysR family transcriptional regulator</fullName>
    </submittedName>
</protein>
<dbReference type="InterPro" id="IPR005119">
    <property type="entry name" value="LysR_subst-bd"/>
</dbReference>
<evidence type="ECO:0000256" key="2">
    <source>
        <dbReference type="ARBA" id="ARBA00023015"/>
    </source>
</evidence>
<keyword evidence="3" id="KW-0238">DNA-binding</keyword>
<dbReference type="RefSeq" id="WP_252593933.1">
    <property type="nucleotide sequence ID" value="NZ_CP099489.1"/>
</dbReference>
<dbReference type="PANTHER" id="PTHR30419:SF8">
    <property type="entry name" value="NITROGEN ASSIMILATION TRANSCRIPTIONAL ACTIVATOR-RELATED"/>
    <property type="match status" value="1"/>
</dbReference>
<dbReference type="Gene3D" id="1.10.10.10">
    <property type="entry name" value="Winged helix-like DNA-binding domain superfamily/Winged helix DNA-binding domain"/>
    <property type="match status" value="1"/>
</dbReference>
<proteinExistence type="inferred from homology"/>
<dbReference type="InterPro" id="IPR050950">
    <property type="entry name" value="HTH-type_LysR_regulators"/>
</dbReference>
<dbReference type="Pfam" id="PF00126">
    <property type="entry name" value="HTH_1"/>
    <property type="match status" value="1"/>
</dbReference>
<dbReference type="PRINTS" id="PR00039">
    <property type="entry name" value="HTHLYSR"/>
</dbReference>
<organism evidence="6 7">
    <name type="scientific">Ornithinimicrobium faecis</name>
    <dbReference type="NCBI Taxonomy" id="2934158"/>
    <lineage>
        <taxon>Bacteria</taxon>
        <taxon>Bacillati</taxon>
        <taxon>Actinomycetota</taxon>
        <taxon>Actinomycetes</taxon>
        <taxon>Micrococcales</taxon>
        <taxon>Ornithinimicrobiaceae</taxon>
        <taxon>Ornithinimicrobium</taxon>
    </lineage>
</organism>
<feature type="domain" description="HTH lysR-type" evidence="5">
    <location>
        <begin position="2"/>
        <end position="59"/>
    </location>
</feature>
<accession>A0ABY4YV03</accession>
<dbReference type="Pfam" id="PF03466">
    <property type="entry name" value="LysR_substrate"/>
    <property type="match status" value="1"/>
</dbReference>